<reference evidence="2 3" key="1">
    <citation type="submission" date="2020-03" db="EMBL/GenBank/DDBJ databases">
        <title>Isolation and identification of active actinomycetes.</title>
        <authorList>
            <person name="Sun X."/>
        </authorList>
    </citation>
    <scope>NUCLEOTIDE SEQUENCE [LARGE SCALE GENOMIC DNA]</scope>
    <source>
        <strain evidence="2 3">NEAU-D13</strain>
    </source>
</reference>
<accession>A0A7C9VM68</accession>
<dbReference type="EMBL" id="JAAMPJ010000001">
    <property type="protein sequence ID" value="NGY58092.1"/>
    <property type="molecule type" value="Genomic_DNA"/>
</dbReference>
<evidence type="ECO:0000313" key="3">
    <source>
        <dbReference type="Proteomes" id="UP000481360"/>
    </source>
</evidence>
<dbReference type="GO" id="GO:0043130">
    <property type="term" value="F:ubiquitin binding"/>
    <property type="evidence" value="ECO:0007669"/>
    <property type="project" value="TreeGrafter"/>
</dbReference>
<comment type="caution">
    <text evidence="2">The sequence shown here is derived from an EMBL/GenBank/DDBJ whole genome shotgun (WGS) entry which is preliminary data.</text>
</comment>
<dbReference type="Pfam" id="PF12315">
    <property type="entry name" value="DA1-like"/>
    <property type="match status" value="1"/>
</dbReference>
<dbReference type="RefSeq" id="WP_166043938.1">
    <property type="nucleotide sequence ID" value="NZ_JAAMPJ010000001.1"/>
</dbReference>
<dbReference type="PANTHER" id="PTHR24209">
    <property type="entry name" value="PROTEIN DA1-RELATED 2"/>
    <property type="match status" value="1"/>
</dbReference>
<feature type="domain" description="Protein DA1-like" evidence="1">
    <location>
        <begin position="80"/>
        <end position="193"/>
    </location>
</feature>
<sequence length="234" mass="25768">MTSCTVCGLPPMASYEISLHGEATCVTHQVLDRCALCVRPRHADERNWARFTSTTVRCPTCVSVAVDTQQQARKHIPRVRADMVALGIELPQRVRVTLVDPDVMNPDTRSLCLGRTLQRVWVDTAVTDVLGIEIAGGLTETHFCATVVHEIGHAWLAQRGAVNLDQTLEEGVCELFAGAWLKRQRTPFADTLRRSALENPDPVYGGGYRLVREAVVRHGIAVVLDHVCARGVLP</sequence>
<dbReference type="PANTHER" id="PTHR24209:SF7">
    <property type="entry name" value="PROTEIN DA1-RELATED 2"/>
    <property type="match status" value="1"/>
</dbReference>
<dbReference type="Proteomes" id="UP000481360">
    <property type="component" value="Unassembled WGS sequence"/>
</dbReference>
<organism evidence="2 3">
    <name type="scientific">Lentzea alba</name>
    <dbReference type="NCBI Taxonomy" id="2714351"/>
    <lineage>
        <taxon>Bacteria</taxon>
        <taxon>Bacillati</taxon>
        <taxon>Actinomycetota</taxon>
        <taxon>Actinomycetes</taxon>
        <taxon>Pseudonocardiales</taxon>
        <taxon>Pseudonocardiaceae</taxon>
        <taxon>Lentzea</taxon>
    </lineage>
</organism>
<proteinExistence type="predicted"/>
<gene>
    <name evidence="2" type="ORF">G7043_03995</name>
</gene>
<protein>
    <submittedName>
        <fullName evidence="2">Protein DA1</fullName>
    </submittedName>
</protein>
<dbReference type="InterPro" id="IPR045218">
    <property type="entry name" value="DA1-like"/>
</dbReference>
<dbReference type="AlphaFoldDB" id="A0A7C9VM68"/>
<keyword evidence="3" id="KW-1185">Reference proteome</keyword>
<dbReference type="InterPro" id="IPR022087">
    <property type="entry name" value="DA1-like_dom"/>
</dbReference>
<evidence type="ECO:0000259" key="1">
    <source>
        <dbReference type="Pfam" id="PF12315"/>
    </source>
</evidence>
<evidence type="ECO:0000313" key="2">
    <source>
        <dbReference type="EMBL" id="NGY58092.1"/>
    </source>
</evidence>
<name>A0A7C9VM68_9PSEU</name>